<proteinExistence type="predicted"/>
<gene>
    <name evidence="1" type="ORF">CLOLEP_01285</name>
</gene>
<organism evidence="1 2">
    <name type="scientific">[Clostridium] leptum DSM 753</name>
    <dbReference type="NCBI Taxonomy" id="428125"/>
    <lineage>
        <taxon>Bacteria</taxon>
        <taxon>Bacillati</taxon>
        <taxon>Bacillota</taxon>
        <taxon>Clostridia</taxon>
        <taxon>Eubacteriales</taxon>
        <taxon>Oscillospiraceae</taxon>
        <taxon>Oscillospiraceae incertae sedis</taxon>
    </lineage>
</organism>
<evidence type="ECO:0000313" key="1">
    <source>
        <dbReference type="EMBL" id="EDO61781.1"/>
    </source>
</evidence>
<protein>
    <submittedName>
        <fullName evidence="1">Uncharacterized protein</fullName>
    </submittedName>
</protein>
<dbReference type="Proteomes" id="UP000003490">
    <property type="component" value="Unassembled WGS sequence"/>
</dbReference>
<reference evidence="1 2" key="1">
    <citation type="submission" date="2007-08" db="EMBL/GenBank/DDBJ databases">
        <title>Draft genome sequence of Clostridium leptum (DSM 753).</title>
        <authorList>
            <person name="Sudarsanam P."/>
            <person name="Ley R."/>
            <person name="Guruge J."/>
            <person name="Turnbaugh P.J."/>
            <person name="Mahowald M."/>
            <person name="Liep D."/>
            <person name="Gordon J."/>
        </authorList>
    </citation>
    <scope>NUCLEOTIDE SEQUENCE [LARGE SCALE GENOMIC DNA]</scope>
    <source>
        <strain evidence="1 2">DSM 753</strain>
    </source>
</reference>
<reference evidence="1 2" key="2">
    <citation type="submission" date="2007-08" db="EMBL/GenBank/DDBJ databases">
        <authorList>
            <person name="Fulton L."/>
            <person name="Clifton S."/>
            <person name="Fulton B."/>
            <person name="Xu J."/>
            <person name="Minx P."/>
            <person name="Pepin K.H."/>
            <person name="Johnson M."/>
            <person name="Thiruvilangam P."/>
            <person name="Bhonagiri V."/>
            <person name="Nash W.E."/>
            <person name="Wang C."/>
            <person name="Mardis E.R."/>
            <person name="Wilson R.K."/>
        </authorList>
    </citation>
    <scope>NUCLEOTIDE SEQUENCE [LARGE SCALE GENOMIC DNA]</scope>
    <source>
        <strain evidence="1 2">DSM 753</strain>
    </source>
</reference>
<evidence type="ECO:0000313" key="2">
    <source>
        <dbReference type="Proteomes" id="UP000003490"/>
    </source>
</evidence>
<sequence>MSEIYYNIYRTGLSRLFSQSLNLTTRKIVVLGILRSCGKNHDVIQYNQ</sequence>
<dbReference type="HOGENOM" id="CLU_3151288_0_0_9"/>
<dbReference type="AlphaFoldDB" id="A7VRV1"/>
<dbReference type="EMBL" id="ABCB02000017">
    <property type="protein sequence ID" value="EDO61781.1"/>
    <property type="molecule type" value="Genomic_DNA"/>
</dbReference>
<name>A7VRV1_9FIRM</name>
<comment type="caution">
    <text evidence="1">The sequence shown here is derived from an EMBL/GenBank/DDBJ whole genome shotgun (WGS) entry which is preliminary data.</text>
</comment>
<accession>A7VRV1</accession>